<keyword evidence="3" id="KW-1185">Reference proteome</keyword>
<feature type="compositionally biased region" description="Basic and acidic residues" evidence="1">
    <location>
        <begin position="8"/>
        <end position="21"/>
    </location>
</feature>
<evidence type="ECO:0000256" key="1">
    <source>
        <dbReference type="SAM" id="MobiDB-lite"/>
    </source>
</evidence>
<comment type="caution">
    <text evidence="2">The sequence shown here is derived from an EMBL/GenBank/DDBJ whole genome shotgun (WGS) entry which is preliminary data.</text>
</comment>
<feature type="compositionally biased region" description="Basic and acidic residues" evidence="1">
    <location>
        <begin position="36"/>
        <end position="45"/>
    </location>
</feature>
<name>A0ABS2NBE2_9BACI</name>
<feature type="region of interest" description="Disordered" evidence="1">
    <location>
        <begin position="1"/>
        <end position="45"/>
    </location>
</feature>
<protein>
    <submittedName>
        <fullName evidence="2">DNA binding CopG/RHH family protein</fullName>
    </submittedName>
</protein>
<proteinExistence type="predicted"/>
<sequence length="45" mass="5565">MKKQTKQNYKDAEVRQEEMQTIKDFSNNENRQPEPQPKDYDEIEY</sequence>
<organism evidence="2 3">
    <name type="scientific">Rossellomorea pakistanensis</name>
    <dbReference type="NCBI Taxonomy" id="992288"/>
    <lineage>
        <taxon>Bacteria</taxon>
        <taxon>Bacillati</taxon>
        <taxon>Bacillota</taxon>
        <taxon>Bacilli</taxon>
        <taxon>Bacillales</taxon>
        <taxon>Bacillaceae</taxon>
        <taxon>Rossellomorea</taxon>
    </lineage>
</organism>
<evidence type="ECO:0000313" key="2">
    <source>
        <dbReference type="EMBL" id="MBM7585181.1"/>
    </source>
</evidence>
<accession>A0ABS2NBE2</accession>
<dbReference type="EMBL" id="JAFBDZ010000002">
    <property type="protein sequence ID" value="MBM7585181.1"/>
    <property type="molecule type" value="Genomic_DNA"/>
</dbReference>
<dbReference type="RefSeq" id="WP_205170581.1">
    <property type="nucleotide sequence ID" value="NZ_JAFBDZ010000002.1"/>
</dbReference>
<evidence type="ECO:0000313" key="3">
    <source>
        <dbReference type="Proteomes" id="UP001646157"/>
    </source>
</evidence>
<gene>
    <name evidence="2" type="ORF">JOC86_001723</name>
</gene>
<reference evidence="2 3" key="1">
    <citation type="submission" date="2021-01" db="EMBL/GenBank/DDBJ databases">
        <title>Genomic Encyclopedia of Type Strains, Phase IV (KMG-IV): sequencing the most valuable type-strain genomes for metagenomic binning, comparative biology and taxonomic classification.</title>
        <authorList>
            <person name="Goeker M."/>
        </authorList>
    </citation>
    <scope>NUCLEOTIDE SEQUENCE [LARGE SCALE GENOMIC DNA]</scope>
    <source>
        <strain evidence="2 3">DSM 24834</strain>
    </source>
</reference>
<dbReference type="Proteomes" id="UP001646157">
    <property type="component" value="Unassembled WGS sequence"/>
</dbReference>